<proteinExistence type="predicted"/>
<gene>
    <name evidence="1" type="ORF">F8153_08715</name>
</gene>
<name>A0A833HNS8_9FIRM</name>
<dbReference type="Proteomes" id="UP000465601">
    <property type="component" value="Unassembled WGS sequence"/>
</dbReference>
<comment type="caution">
    <text evidence="1">The sequence shown here is derived from an EMBL/GenBank/DDBJ whole genome shotgun (WGS) entry which is preliminary data.</text>
</comment>
<sequence>MFVHSSQQMAEKKLLLLYILKELEIPVTQSQITDFVLENDIMNYFTLQLFLGELKESEFVVEEERNYKQYFVITDKGISTLNYFLDRIPSSMIKKVDDLLLSKKEELQKQAEMSAEYIKLGDSDFLVKLQVVENGQTTFNLSLNVASNKQAREICENWRNNGQDLYGKLINVLIID</sequence>
<dbReference type="RefSeq" id="WP_151865970.1">
    <property type="nucleotide sequence ID" value="NZ_WBZB01000025.1"/>
</dbReference>
<evidence type="ECO:0000313" key="2">
    <source>
        <dbReference type="Proteomes" id="UP000465601"/>
    </source>
</evidence>
<accession>A0A833HNS8</accession>
<dbReference type="Pfam" id="PF14277">
    <property type="entry name" value="DUF4364"/>
    <property type="match status" value="1"/>
</dbReference>
<reference evidence="1 2" key="1">
    <citation type="submission" date="2019-10" db="EMBL/GenBank/DDBJ databases">
        <title>Alkaliphilus serpentinus sp. nov. and Alkaliphilus pronyensis sp. nov., two novel anaerobic alkaliphilic species isolated from the serpentinized-hosted hydrothermal field of the Prony Bay (New Caledonia).</title>
        <authorList>
            <person name="Postec A."/>
        </authorList>
    </citation>
    <scope>NUCLEOTIDE SEQUENCE [LARGE SCALE GENOMIC DNA]</scope>
    <source>
        <strain evidence="1 2">LacT</strain>
    </source>
</reference>
<dbReference type="InterPro" id="IPR025374">
    <property type="entry name" value="DUF4364"/>
</dbReference>
<keyword evidence="2" id="KW-1185">Reference proteome</keyword>
<evidence type="ECO:0000313" key="1">
    <source>
        <dbReference type="EMBL" id="KAB3529871.1"/>
    </source>
</evidence>
<dbReference type="InterPro" id="IPR036388">
    <property type="entry name" value="WH-like_DNA-bd_sf"/>
</dbReference>
<dbReference type="OrthoDB" id="9783597at2"/>
<organism evidence="1 2">
    <name type="scientific">Alkaliphilus serpentinus</name>
    <dbReference type="NCBI Taxonomy" id="1482731"/>
    <lineage>
        <taxon>Bacteria</taxon>
        <taxon>Bacillati</taxon>
        <taxon>Bacillota</taxon>
        <taxon>Clostridia</taxon>
        <taxon>Peptostreptococcales</taxon>
        <taxon>Natronincolaceae</taxon>
        <taxon>Alkaliphilus</taxon>
    </lineage>
</organism>
<dbReference type="EMBL" id="WBZB01000025">
    <property type="protein sequence ID" value="KAB3529871.1"/>
    <property type="molecule type" value="Genomic_DNA"/>
</dbReference>
<dbReference type="AlphaFoldDB" id="A0A833HNS8"/>
<protein>
    <submittedName>
        <fullName evidence="1">DUF4364 family protein</fullName>
    </submittedName>
</protein>
<dbReference type="Gene3D" id="1.10.10.10">
    <property type="entry name" value="Winged helix-like DNA-binding domain superfamily/Winged helix DNA-binding domain"/>
    <property type="match status" value="1"/>
</dbReference>